<dbReference type="Gene3D" id="3.40.50.300">
    <property type="entry name" value="P-loop containing nucleotide triphosphate hydrolases"/>
    <property type="match status" value="1"/>
</dbReference>
<dbReference type="InterPro" id="IPR003593">
    <property type="entry name" value="AAA+_ATPase"/>
</dbReference>
<dbReference type="Proteomes" id="UP000671995">
    <property type="component" value="Chromosome"/>
</dbReference>
<accession>A0A975F1Z5</accession>
<protein>
    <submittedName>
        <fullName evidence="2">Nucleoside kinase</fullName>
    </submittedName>
</protein>
<keyword evidence="2" id="KW-0418">Kinase</keyword>
<dbReference type="SUPFAM" id="SSF52540">
    <property type="entry name" value="P-loop containing nucleoside triphosphate hydrolases"/>
    <property type="match status" value="1"/>
</dbReference>
<reference evidence="2" key="1">
    <citation type="submission" date="2020-05" db="EMBL/GenBank/DDBJ databases">
        <authorList>
            <person name="Zeng H."/>
            <person name="Chan Y.K."/>
            <person name="Watt R.M."/>
        </authorList>
    </citation>
    <scope>NUCLEOTIDE SEQUENCE</scope>
    <source>
        <strain evidence="2">ATCC 700773</strain>
    </source>
</reference>
<keyword evidence="2" id="KW-0808">Transferase</keyword>
<dbReference type="InterPro" id="IPR018163">
    <property type="entry name" value="Thr/Ala-tRNA-synth_IIc_edit"/>
</dbReference>
<name>A0A975F1Z5_9SPIR</name>
<dbReference type="PANTHER" id="PTHR10285">
    <property type="entry name" value="URIDINE KINASE"/>
    <property type="match status" value="1"/>
</dbReference>
<gene>
    <name evidence="2" type="ORF">HRI96_07495</name>
</gene>
<dbReference type="InterPro" id="IPR027417">
    <property type="entry name" value="P-loop_NTPase"/>
</dbReference>
<dbReference type="CDD" id="cd01667">
    <property type="entry name" value="TGS_ThrRS"/>
    <property type="match status" value="1"/>
</dbReference>
<evidence type="ECO:0000259" key="1">
    <source>
        <dbReference type="SMART" id="SM00382"/>
    </source>
</evidence>
<evidence type="ECO:0000313" key="3">
    <source>
        <dbReference type="Proteomes" id="UP000671995"/>
    </source>
</evidence>
<evidence type="ECO:0000313" key="2">
    <source>
        <dbReference type="EMBL" id="QTQ12907.1"/>
    </source>
</evidence>
<dbReference type="GO" id="GO:0005524">
    <property type="term" value="F:ATP binding"/>
    <property type="evidence" value="ECO:0007669"/>
    <property type="project" value="InterPro"/>
</dbReference>
<dbReference type="GO" id="GO:0016301">
    <property type="term" value="F:kinase activity"/>
    <property type="evidence" value="ECO:0007669"/>
    <property type="project" value="UniProtKB-KW"/>
</dbReference>
<dbReference type="EMBL" id="CP054257">
    <property type="protein sequence ID" value="QTQ12907.1"/>
    <property type="molecule type" value="Genomic_DNA"/>
</dbReference>
<dbReference type="PRINTS" id="PR00988">
    <property type="entry name" value="URIDINKINASE"/>
</dbReference>
<dbReference type="SMART" id="SM00382">
    <property type="entry name" value="AAA"/>
    <property type="match status" value="1"/>
</dbReference>
<reference evidence="2" key="2">
    <citation type="journal article" date="2021" name="Microbiol. Resour. Announc.">
        <title>Complete Genome Sequences of Three Human Oral Treponema parvum Isolates.</title>
        <authorList>
            <person name="Zeng H."/>
            <person name="Watt R.M."/>
        </authorList>
    </citation>
    <scope>NUCLEOTIDE SEQUENCE</scope>
    <source>
        <strain evidence="2">ATCC 700773</strain>
    </source>
</reference>
<feature type="domain" description="AAA+ ATPase" evidence="1">
    <location>
        <begin position="284"/>
        <end position="445"/>
    </location>
</feature>
<dbReference type="Pfam" id="PF00485">
    <property type="entry name" value="PRK"/>
    <property type="match status" value="1"/>
</dbReference>
<sequence>MNKIKITFPSGKELQLPRGTTAFEFLNDFEKTAQPILAVAVNNEIFSLGQPILYNAGVDPIYANSKYGAAVYRRSLCFLLAAAAHNLFPQSHLLVGHSLGYGYYYTLDTGRRIRQEEIDSLKKEMANIVGKDRKIETTTVSYHDAVELFTKLKLTETCKQLDCISPPYVRMNTLGDFSDMFFGPLVFSTGFLKYFDLMPYGEGFLLRFPTTGKPQEIPSFRDIPTLFSIYKRYKEWGKQIGVTSAASLNELIKNRKINDFININETFQTKCIADIADQIHERSHVKVILIAGPSSSGKTTTSKKLALQLQAIGYHPQLISLDSFYVGRDKNPKDKDGNYDYECLEALDIPLLNGLLNDLFSGREVNMPMYDFTAGKRFYDGTKMQISDNDVLIIEGIHGLNDKLTPLINPDLKFKIYLSALTQLNLDDHNRISTSDNRLIRRIVRDAQFRGKSAAETIFMWDNVQRGEKLHIFPFQGNADAMLNTALDYELSVLKIFAEPLLRAVKPHQKEYSEASRLLGFLSNFSPIPPTDVPDRSIIREFIGGSAFHY</sequence>
<dbReference type="RefSeq" id="WP_210118656.1">
    <property type="nucleotide sequence ID" value="NZ_CP054257.1"/>
</dbReference>
<dbReference type="InterPro" id="IPR006083">
    <property type="entry name" value="PRK/URK"/>
</dbReference>
<dbReference type="SUPFAM" id="SSF55186">
    <property type="entry name" value="ThrRS/AlaRS common domain"/>
    <property type="match status" value="1"/>
</dbReference>
<dbReference type="AlphaFoldDB" id="A0A975F1Z5"/>
<dbReference type="Gene3D" id="3.30.980.10">
    <property type="entry name" value="Threonyl-trna Synthetase, Chain A, domain 2"/>
    <property type="match status" value="1"/>
</dbReference>
<organism evidence="2 3">
    <name type="scientific">Treponema parvum</name>
    <dbReference type="NCBI Taxonomy" id="138851"/>
    <lineage>
        <taxon>Bacteria</taxon>
        <taxon>Pseudomonadati</taxon>
        <taxon>Spirochaetota</taxon>
        <taxon>Spirochaetia</taxon>
        <taxon>Spirochaetales</taxon>
        <taxon>Treponemataceae</taxon>
        <taxon>Treponema</taxon>
    </lineage>
</organism>
<proteinExistence type="predicted"/>
<dbReference type="CDD" id="cd02028">
    <property type="entry name" value="UMPK_like"/>
    <property type="match status" value="1"/>
</dbReference>